<evidence type="ECO:0000313" key="3">
    <source>
        <dbReference type="Proteomes" id="UP000784700"/>
    </source>
</evidence>
<comment type="caution">
    <text evidence="2">The sequence shown here is derived from an EMBL/GenBank/DDBJ whole genome shotgun (WGS) entry which is preliminary data.</text>
</comment>
<name>A0A9Q8IMN3_9LACO</name>
<accession>A0A9Q8IMN3</accession>
<feature type="transmembrane region" description="Helical" evidence="1">
    <location>
        <begin position="67"/>
        <end position="93"/>
    </location>
</feature>
<dbReference type="Pfam" id="PF12822">
    <property type="entry name" value="ECF_trnsprt"/>
    <property type="match status" value="1"/>
</dbReference>
<feature type="transmembrane region" description="Helical" evidence="1">
    <location>
        <begin position="148"/>
        <end position="171"/>
    </location>
</feature>
<protein>
    <submittedName>
        <fullName evidence="2">ECF transporter S component</fullName>
    </submittedName>
</protein>
<feature type="transmembrane region" description="Helical" evidence="1">
    <location>
        <begin position="44"/>
        <end position="61"/>
    </location>
</feature>
<dbReference type="AlphaFoldDB" id="A0A9Q8IMN3"/>
<organism evidence="2 3">
    <name type="scientific">Apilactobacillus micheneri</name>
    <dbReference type="NCBI Taxonomy" id="1899430"/>
    <lineage>
        <taxon>Bacteria</taxon>
        <taxon>Bacillati</taxon>
        <taxon>Bacillota</taxon>
        <taxon>Bacilli</taxon>
        <taxon>Lactobacillales</taxon>
        <taxon>Lactobacillaceae</taxon>
        <taxon>Apilactobacillus</taxon>
    </lineage>
</organism>
<sequence length="180" mass="19647">MFIAIILIQTTIPGIGNIPIGPLSITIIPITIIVASILLGSKNGAILGGVWGLITFIRAFWWPTSPLAVFVLINPIISVLPRILVGLVSGLFYHKLVKYKINNKLLMSLSGIIGSLINTILVLFLIYIFYKNDSFNIYHINTNELLPYLLGIAGTNGLIEAILSGIFVPLISVPLQKIKK</sequence>
<dbReference type="InterPro" id="IPR024529">
    <property type="entry name" value="ECF_trnsprt_substrate-spec"/>
</dbReference>
<gene>
    <name evidence="2" type="ORF">DY130_00225</name>
</gene>
<keyword evidence="1" id="KW-1133">Transmembrane helix</keyword>
<feature type="transmembrane region" description="Helical" evidence="1">
    <location>
        <begin position="105"/>
        <end position="128"/>
    </location>
</feature>
<dbReference type="EMBL" id="QUBG01000001">
    <property type="protein sequence ID" value="TPR45980.1"/>
    <property type="molecule type" value="Genomic_DNA"/>
</dbReference>
<dbReference type="RefSeq" id="WP_140923520.1">
    <property type="nucleotide sequence ID" value="NZ_QUBF01000001.1"/>
</dbReference>
<keyword evidence="1" id="KW-0812">Transmembrane</keyword>
<dbReference type="Proteomes" id="UP000784700">
    <property type="component" value="Unassembled WGS sequence"/>
</dbReference>
<proteinExistence type="predicted"/>
<feature type="transmembrane region" description="Helical" evidence="1">
    <location>
        <begin position="20"/>
        <end position="39"/>
    </location>
</feature>
<dbReference type="GO" id="GO:0022857">
    <property type="term" value="F:transmembrane transporter activity"/>
    <property type="evidence" value="ECO:0007669"/>
    <property type="project" value="InterPro"/>
</dbReference>
<dbReference type="Gene3D" id="1.10.1760.20">
    <property type="match status" value="1"/>
</dbReference>
<evidence type="ECO:0000256" key="1">
    <source>
        <dbReference type="SAM" id="Phobius"/>
    </source>
</evidence>
<evidence type="ECO:0000313" key="2">
    <source>
        <dbReference type="EMBL" id="TPR45980.1"/>
    </source>
</evidence>
<dbReference type="GeneID" id="58107547"/>
<keyword evidence="1" id="KW-0472">Membrane</keyword>
<reference evidence="2" key="1">
    <citation type="submission" date="2018-08" db="EMBL/GenBank/DDBJ databases">
        <title>Comparative genomics of wild bee and flower associated Lactobacillus reveals potential adaptation to the bee host.</title>
        <authorList>
            <person name="Vuong H.Q."/>
            <person name="Mcfrederick Q.S."/>
        </authorList>
    </citation>
    <scope>NUCLEOTIDE SEQUENCE</scope>
    <source>
        <strain evidence="2">HV_63</strain>
    </source>
</reference>